<dbReference type="EC" id="2.3.2.31" evidence="3"/>
<feature type="compositionally biased region" description="Acidic residues" evidence="10">
    <location>
        <begin position="1"/>
        <end position="13"/>
    </location>
</feature>
<dbReference type="AlphaFoldDB" id="A0A7R9L5C5"/>
<dbReference type="OrthoDB" id="10009520at2759"/>
<name>A0A7R9L5C5_9ACAR</name>
<dbReference type="FunFam" id="3.30.40.10:FF:000019">
    <property type="entry name" value="RBR-type E3 ubiquitin transferase"/>
    <property type="match status" value="1"/>
</dbReference>
<dbReference type="InterPro" id="IPR013083">
    <property type="entry name" value="Znf_RING/FYVE/PHD"/>
</dbReference>
<comment type="similarity">
    <text evidence="2">Belongs to the RBR family. Ariadne subfamily.</text>
</comment>
<reference evidence="12" key="1">
    <citation type="submission" date="2020-11" db="EMBL/GenBank/DDBJ databases">
        <authorList>
            <person name="Tran Van P."/>
        </authorList>
    </citation>
    <scope>NUCLEOTIDE SEQUENCE</scope>
</reference>
<keyword evidence="6" id="KW-0677">Repeat</keyword>
<evidence type="ECO:0000256" key="4">
    <source>
        <dbReference type="ARBA" id="ARBA00022679"/>
    </source>
</evidence>
<evidence type="ECO:0000313" key="12">
    <source>
        <dbReference type="EMBL" id="CAD7634237.1"/>
    </source>
</evidence>
<evidence type="ECO:0000256" key="1">
    <source>
        <dbReference type="ARBA" id="ARBA00001798"/>
    </source>
</evidence>
<keyword evidence="13" id="KW-1185">Reference proteome</keyword>
<gene>
    <name evidence="12" type="ORF">OSB1V03_LOCUS14633</name>
</gene>
<evidence type="ECO:0000259" key="11">
    <source>
        <dbReference type="PROSITE" id="PS51873"/>
    </source>
</evidence>
<evidence type="ECO:0000256" key="5">
    <source>
        <dbReference type="ARBA" id="ARBA00022723"/>
    </source>
</evidence>
<dbReference type="EMBL" id="OC868813">
    <property type="protein sequence ID" value="CAD7634237.1"/>
    <property type="molecule type" value="Genomic_DNA"/>
</dbReference>
<dbReference type="SMART" id="SM00647">
    <property type="entry name" value="IBR"/>
    <property type="match status" value="2"/>
</dbReference>
<evidence type="ECO:0000256" key="6">
    <source>
        <dbReference type="ARBA" id="ARBA00022737"/>
    </source>
</evidence>
<dbReference type="PROSITE" id="PS51873">
    <property type="entry name" value="TRIAD"/>
    <property type="match status" value="1"/>
</dbReference>
<dbReference type="Gene3D" id="3.30.40.10">
    <property type="entry name" value="Zinc/RING finger domain, C3HC4 (zinc finger)"/>
    <property type="match status" value="1"/>
</dbReference>
<dbReference type="GO" id="GO:0016567">
    <property type="term" value="P:protein ubiquitination"/>
    <property type="evidence" value="ECO:0007669"/>
    <property type="project" value="InterPro"/>
</dbReference>
<keyword evidence="5" id="KW-0479">Metal-binding</keyword>
<dbReference type="Pfam" id="PF19422">
    <property type="entry name" value="Ariadne"/>
    <property type="match status" value="1"/>
</dbReference>
<dbReference type="InterPro" id="IPR002867">
    <property type="entry name" value="IBR_dom"/>
</dbReference>
<dbReference type="InterPro" id="IPR031127">
    <property type="entry name" value="E3_UB_ligase_RBR"/>
</dbReference>
<keyword evidence="7" id="KW-0863">Zinc-finger</keyword>
<evidence type="ECO:0000256" key="7">
    <source>
        <dbReference type="ARBA" id="ARBA00022771"/>
    </source>
</evidence>
<evidence type="ECO:0000256" key="10">
    <source>
        <dbReference type="SAM" id="MobiDB-lite"/>
    </source>
</evidence>
<feature type="domain" description="RING-type" evidence="11">
    <location>
        <begin position="115"/>
        <end position="332"/>
    </location>
</feature>
<dbReference type="InterPro" id="IPR048962">
    <property type="entry name" value="ARIH1-like_UBL"/>
</dbReference>
<evidence type="ECO:0000256" key="9">
    <source>
        <dbReference type="ARBA" id="ARBA00022833"/>
    </source>
</evidence>
<dbReference type="Proteomes" id="UP000759131">
    <property type="component" value="Unassembled WGS sequence"/>
</dbReference>
<proteinExistence type="inferred from homology"/>
<accession>A0A7R9L5C5</accession>
<dbReference type="PANTHER" id="PTHR11685">
    <property type="entry name" value="RBR FAMILY RING FINGER AND IBR DOMAIN-CONTAINING"/>
    <property type="match status" value="1"/>
</dbReference>
<dbReference type="Pfam" id="PF21235">
    <property type="entry name" value="UBA_ARI1"/>
    <property type="match status" value="1"/>
</dbReference>
<dbReference type="InterPro" id="IPR045840">
    <property type="entry name" value="Ariadne"/>
</dbReference>
<evidence type="ECO:0000256" key="2">
    <source>
        <dbReference type="ARBA" id="ARBA00005884"/>
    </source>
</evidence>
<dbReference type="Pfam" id="PF01485">
    <property type="entry name" value="IBR"/>
    <property type="match status" value="1"/>
</dbReference>
<organism evidence="12">
    <name type="scientific">Medioppia subpectinata</name>
    <dbReference type="NCBI Taxonomy" id="1979941"/>
    <lineage>
        <taxon>Eukaryota</taxon>
        <taxon>Metazoa</taxon>
        <taxon>Ecdysozoa</taxon>
        <taxon>Arthropoda</taxon>
        <taxon>Chelicerata</taxon>
        <taxon>Arachnida</taxon>
        <taxon>Acari</taxon>
        <taxon>Acariformes</taxon>
        <taxon>Sarcoptiformes</taxon>
        <taxon>Oribatida</taxon>
        <taxon>Brachypylina</taxon>
        <taxon>Oppioidea</taxon>
        <taxon>Oppiidae</taxon>
        <taxon>Medioppia</taxon>
    </lineage>
</organism>
<evidence type="ECO:0000313" key="13">
    <source>
        <dbReference type="Proteomes" id="UP000759131"/>
    </source>
</evidence>
<dbReference type="CDD" id="cd20343">
    <property type="entry name" value="BRcat_RBR_HHARI-like"/>
    <property type="match status" value="1"/>
</dbReference>
<dbReference type="GO" id="GO:0061630">
    <property type="term" value="F:ubiquitin protein ligase activity"/>
    <property type="evidence" value="ECO:0007669"/>
    <property type="project" value="UniProtKB-EC"/>
</dbReference>
<evidence type="ECO:0000256" key="3">
    <source>
        <dbReference type="ARBA" id="ARBA00012251"/>
    </source>
</evidence>
<dbReference type="CDD" id="cd20356">
    <property type="entry name" value="Rcat_RBR_HHARI-like"/>
    <property type="match status" value="1"/>
</dbReference>
<keyword evidence="9" id="KW-0862">Zinc</keyword>
<dbReference type="FunFam" id="1.20.120.1750:FF:000002">
    <property type="entry name" value="RBR-type E3 ubiquitin transferase"/>
    <property type="match status" value="1"/>
</dbReference>
<dbReference type="GO" id="GO:0008270">
    <property type="term" value="F:zinc ion binding"/>
    <property type="evidence" value="ECO:0007669"/>
    <property type="project" value="UniProtKB-KW"/>
</dbReference>
<keyword evidence="8" id="KW-0833">Ubl conjugation pathway</keyword>
<dbReference type="Gene3D" id="1.20.120.1750">
    <property type="match status" value="1"/>
</dbReference>
<sequence length="499" mass="58483">MEDMDDIISDSDIEMSLTSEDPKPKTAPEFVYKVLSIEEIGTQMKRCIDDIKSVVPLSSAAIRTLLKHFKWDKQKLLERLFDGDEEKLFREIGLVSDNSVAKESKAGDSKRRRYSEILCLICYLDTKTDSMFGLDCDHLYCRQCWTQYLTTKIMSEGDVMAITCAHSDCKLIIDDEDVLKLIADELVKAKYQRLTTNSFVESNRLLRWCPRPDCLHAFSVVSKEAHPVTCVCGTQICFGCGEANHEPIGCHLLREWNIKSAGNNSERIDGKTANWIITNTKECPKCRTTIEKNGGCNHMTCRSIKCKYEFCWVCLDSWSTHGTSYYNCNLYNENKVKDKKSSQSEGRKCLERYMFYWTRFMNHQQSLRFENELKSSVKSKMTQMQDRYHMTWVEVQFMERAVEVLCSCRQTLMFTYVFAFYNERTQQMNIFEDNQRDLQKAVETLSEYLERDEKDANDDNHCIRSQVLHSSNYCQNRRKALIDHIMEGNEKEWWKYNFE</sequence>
<dbReference type="Pfam" id="PF22191">
    <property type="entry name" value="IBR_1"/>
    <property type="match status" value="1"/>
</dbReference>
<feature type="region of interest" description="Disordered" evidence="10">
    <location>
        <begin position="1"/>
        <end position="23"/>
    </location>
</feature>
<comment type="catalytic activity">
    <reaction evidence="1">
        <text>[E2 ubiquitin-conjugating enzyme]-S-ubiquitinyl-L-cysteine + [acceptor protein]-L-lysine = [E2 ubiquitin-conjugating enzyme]-L-cysteine + [acceptor protein]-N(6)-ubiquitinyl-L-lysine.</text>
        <dbReference type="EC" id="2.3.2.31"/>
    </reaction>
</comment>
<dbReference type="InterPro" id="IPR044066">
    <property type="entry name" value="TRIAD_supradom"/>
</dbReference>
<protein>
    <recommendedName>
        <fullName evidence="3">RBR-type E3 ubiquitin transferase</fullName>
        <ecNumber evidence="3">2.3.2.31</ecNumber>
    </recommendedName>
</protein>
<dbReference type="EMBL" id="CAJPIZ010014238">
    <property type="protein sequence ID" value="CAG2114667.1"/>
    <property type="molecule type" value="Genomic_DNA"/>
</dbReference>
<dbReference type="SUPFAM" id="SSF57850">
    <property type="entry name" value="RING/U-box"/>
    <property type="match status" value="3"/>
</dbReference>
<keyword evidence="4" id="KW-0808">Transferase</keyword>
<evidence type="ECO:0000256" key="8">
    <source>
        <dbReference type="ARBA" id="ARBA00022786"/>
    </source>
</evidence>